<dbReference type="InterPro" id="IPR037237">
    <property type="entry name" value="IlvD/EDD_N"/>
</dbReference>
<name>A0ABQ1RW99_9SPHN</name>
<evidence type="ECO:0000313" key="13">
    <source>
        <dbReference type="EMBL" id="GGD84893.1"/>
    </source>
</evidence>
<comment type="caution">
    <text evidence="13">The sequence shown here is derived from an EMBL/GenBank/DDBJ whole genome shotgun (WGS) entry which is preliminary data.</text>
</comment>
<comment type="cofactor">
    <cofactor evidence="9">
        <name>[4Fe-4S] cluster</name>
        <dbReference type="ChEBI" id="CHEBI:49883"/>
    </cofactor>
    <text evidence="9">Binds 1 [4Fe-4S] cluster.</text>
</comment>
<dbReference type="Gene3D" id="3.50.30.80">
    <property type="entry name" value="IlvD/EDD C-terminal domain-like"/>
    <property type="match status" value="1"/>
</dbReference>
<evidence type="ECO:0000259" key="12">
    <source>
        <dbReference type="Pfam" id="PF24877"/>
    </source>
</evidence>
<evidence type="ECO:0000256" key="10">
    <source>
        <dbReference type="NCBIfam" id="TIGR01196"/>
    </source>
</evidence>
<dbReference type="InterPro" id="IPR056740">
    <property type="entry name" value="ILV_EDD_C"/>
</dbReference>
<dbReference type="Pfam" id="PF00920">
    <property type="entry name" value="ILVD_EDD_N"/>
    <property type="match status" value="1"/>
</dbReference>
<keyword evidence="2 9" id="KW-0004">4Fe-4S</keyword>
<dbReference type="HAMAP" id="MF_02094">
    <property type="entry name" value="Edd"/>
    <property type="match status" value="1"/>
</dbReference>
<keyword evidence="8 9" id="KW-0119">Carbohydrate metabolism</keyword>
<comment type="similarity">
    <text evidence="1 9">Belongs to the IlvD/Edd family.</text>
</comment>
<dbReference type="Pfam" id="PF24877">
    <property type="entry name" value="ILV_EDD_C"/>
    <property type="match status" value="1"/>
</dbReference>
<evidence type="ECO:0000256" key="3">
    <source>
        <dbReference type="ARBA" id="ARBA00022723"/>
    </source>
</evidence>
<comment type="function">
    <text evidence="9">Catalyzes the dehydration of 6-phospho-D-gluconate to 2-dehydro-3-deoxy-6-phospho-D-gluconate.</text>
</comment>
<proteinExistence type="inferred from homology"/>
<evidence type="ECO:0000256" key="9">
    <source>
        <dbReference type="HAMAP-Rule" id="MF_02094"/>
    </source>
</evidence>
<evidence type="ECO:0000256" key="5">
    <source>
        <dbReference type="ARBA" id="ARBA00023014"/>
    </source>
</evidence>
<accession>A0ABQ1RW99</accession>
<evidence type="ECO:0000256" key="4">
    <source>
        <dbReference type="ARBA" id="ARBA00023004"/>
    </source>
</evidence>
<evidence type="ECO:0000259" key="11">
    <source>
        <dbReference type="Pfam" id="PF00920"/>
    </source>
</evidence>
<comment type="catalytic activity">
    <reaction evidence="9">
        <text>6-phospho-D-gluconate = 2-dehydro-3-deoxy-6-phospho-D-gluconate + H2O</text>
        <dbReference type="Rhea" id="RHEA:17277"/>
        <dbReference type="ChEBI" id="CHEBI:15377"/>
        <dbReference type="ChEBI" id="CHEBI:57569"/>
        <dbReference type="ChEBI" id="CHEBI:58759"/>
        <dbReference type="EC" id="4.2.1.12"/>
    </reaction>
</comment>
<evidence type="ECO:0000313" key="14">
    <source>
        <dbReference type="Proteomes" id="UP000619041"/>
    </source>
</evidence>
<evidence type="ECO:0000256" key="7">
    <source>
        <dbReference type="ARBA" id="ARBA00023239"/>
    </source>
</evidence>
<dbReference type="Proteomes" id="UP000619041">
    <property type="component" value="Unassembled WGS sequence"/>
</dbReference>
<dbReference type="InterPro" id="IPR000581">
    <property type="entry name" value="ILV_EDD_N"/>
</dbReference>
<keyword evidence="14" id="KW-1185">Reference proteome</keyword>
<keyword evidence="4 9" id="KW-0408">Iron</keyword>
<evidence type="ECO:0000256" key="8">
    <source>
        <dbReference type="ARBA" id="ARBA00023277"/>
    </source>
</evidence>
<keyword evidence="5 9" id="KW-0411">Iron-sulfur</keyword>
<reference evidence="14" key="1">
    <citation type="journal article" date="2019" name="Int. J. Syst. Evol. Microbiol.">
        <title>The Global Catalogue of Microorganisms (GCM) 10K type strain sequencing project: providing services to taxonomists for standard genome sequencing and annotation.</title>
        <authorList>
            <consortium name="The Broad Institute Genomics Platform"/>
            <consortium name="The Broad Institute Genome Sequencing Center for Infectious Disease"/>
            <person name="Wu L."/>
            <person name="Ma J."/>
        </authorList>
    </citation>
    <scope>NUCLEOTIDE SEQUENCE [LARGE SCALE GENOMIC DNA]</scope>
    <source>
        <strain evidence="14">CGMCC 1.15959</strain>
    </source>
</reference>
<keyword evidence="3 9" id="KW-0479">Metal-binding</keyword>
<dbReference type="PANTHER" id="PTHR43661:SF1">
    <property type="entry name" value="PHOSPHOGLUCONATE DEHYDRATASE"/>
    <property type="match status" value="1"/>
</dbReference>
<evidence type="ECO:0000256" key="2">
    <source>
        <dbReference type="ARBA" id="ARBA00022485"/>
    </source>
</evidence>
<keyword evidence="6 9" id="KW-0311">Gluconate utilization</keyword>
<dbReference type="EMBL" id="BMKL01000001">
    <property type="protein sequence ID" value="GGD84893.1"/>
    <property type="molecule type" value="Genomic_DNA"/>
</dbReference>
<dbReference type="PROSITE" id="PS00887">
    <property type="entry name" value="ILVD_EDD_2"/>
    <property type="match status" value="1"/>
</dbReference>
<dbReference type="NCBIfam" id="TIGR01196">
    <property type="entry name" value="edd"/>
    <property type="match status" value="1"/>
</dbReference>
<dbReference type="PANTHER" id="PTHR43661">
    <property type="entry name" value="D-XYLONATE DEHYDRATASE"/>
    <property type="match status" value="1"/>
</dbReference>
<evidence type="ECO:0000256" key="6">
    <source>
        <dbReference type="ARBA" id="ARBA00023064"/>
    </source>
</evidence>
<keyword evidence="7 9" id="KW-0456">Lyase</keyword>
<dbReference type="InterPro" id="IPR020558">
    <property type="entry name" value="DiOHA_6PGluconate_deHydtase_CS"/>
</dbReference>
<feature type="binding site" evidence="9">
    <location>
        <position position="224"/>
    </location>
    <ligand>
        <name>[4Fe-4S] cluster</name>
        <dbReference type="ChEBI" id="CHEBI:49883"/>
    </ligand>
</feature>
<comment type="pathway">
    <text evidence="9">Carbohydrate metabolism; Entner-Doudoroff pathway.</text>
</comment>
<dbReference type="SUPFAM" id="SSF143975">
    <property type="entry name" value="IlvD/EDD N-terminal domain-like"/>
    <property type="match status" value="1"/>
</dbReference>
<feature type="domain" description="Dihydroxy-acid/6-phosphogluconate dehydratase N-terminal" evidence="11">
    <location>
        <begin position="69"/>
        <end position="382"/>
    </location>
</feature>
<gene>
    <name evidence="9" type="primary">edd</name>
    <name evidence="13" type="ORF">GCM10011515_00780</name>
</gene>
<feature type="domain" description="Dihydroxy-acid/6-phosphogluconate dehydratase C-terminal" evidence="12">
    <location>
        <begin position="408"/>
        <end position="595"/>
    </location>
</feature>
<feature type="binding site" evidence="9">
    <location>
        <position position="157"/>
    </location>
    <ligand>
        <name>[4Fe-4S] cluster</name>
        <dbReference type="ChEBI" id="CHEBI:49883"/>
    </ligand>
</feature>
<evidence type="ECO:0000256" key="1">
    <source>
        <dbReference type="ARBA" id="ARBA00006486"/>
    </source>
</evidence>
<dbReference type="SUPFAM" id="SSF52016">
    <property type="entry name" value="LeuD/IlvD-like"/>
    <property type="match status" value="1"/>
</dbReference>
<dbReference type="PROSITE" id="PS00886">
    <property type="entry name" value="ILVD_EDD_1"/>
    <property type="match status" value="1"/>
</dbReference>
<organism evidence="13 14">
    <name type="scientific">Tsuneonella deserti</name>
    <dbReference type="NCBI Taxonomy" id="2035528"/>
    <lineage>
        <taxon>Bacteria</taxon>
        <taxon>Pseudomonadati</taxon>
        <taxon>Pseudomonadota</taxon>
        <taxon>Alphaproteobacteria</taxon>
        <taxon>Sphingomonadales</taxon>
        <taxon>Erythrobacteraceae</taxon>
        <taxon>Tsuneonella</taxon>
    </lineage>
</organism>
<dbReference type="RefSeq" id="WP_188643318.1">
    <property type="nucleotide sequence ID" value="NZ_BMKL01000001.1"/>
</dbReference>
<protein>
    <recommendedName>
        <fullName evidence="9 10">Phosphogluconate dehydratase</fullName>
        <ecNumber evidence="9 10">4.2.1.12</ecNumber>
    </recommendedName>
</protein>
<dbReference type="InterPro" id="IPR004786">
    <property type="entry name" value="6-phosphgluc_deHydtase"/>
</dbReference>
<dbReference type="InterPro" id="IPR042096">
    <property type="entry name" value="Dihydro-acid_dehy_C"/>
</dbReference>
<sequence>MSELHDTVHRVTKRITERSADSRRSYLDLMEREGDRHADRNVALACSNLAHGFAATGEDKPSIAARAGPNIGIVTAYNDTISAHQPFGAYPPQMKVWAREVGATCQVAGATPAMCDGVTQGTDGMELSLFSRDVIAMATAVSLSHSMYDAVAMLGMCDKIVPGLLIGGLRFGYLPTMFFSAGAMPTGISNKEKQRVRQLYAEGKATRAQLLESEAASYHSPGVCTFYGTANSNQMMLDLMGLSLPGAAFINPGTPLRQALTRASVHRLAAITRSGNDYRPLARCVDEKSIVNATVGLLATGGSTNHAIHIPAFARAAGVHIDWSDMAELSRVVPMLARVYPNGADDVNHFQAAGGLGFVVRELLDAGLIHHDITTVHGENLAAYALEPWLDGETLSWRDPGPSGDETILRGAANPFAPEGGMRLVEGNLGRACFKTSAVSEDHWTVEAPCAVFDDQHDVAEAFARGELDRDVIVVVRFQGPRANGMPELHKLTPVLGVLQDRGYRVALVTDGRMSGASGKVPAAIHCTPEALGGGPLAYLRNGDIVRLCAESGNLSTSADFAGREPASMGESQHGTSRELFAMFRAGADSAEHGASAMLAAAGL</sequence>
<dbReference type="EC" id="4.2.1.12" evidence="9 10"/>